<sequence>MSTSDMRTLLDEATRELPADVARAPLGEIRHRVRRRRARRTITVAAVAALVAAGLVPLLRGVPQPAPDPAVSRPPANSLPWSFAYRDGEQVRLYLHRQDCQVLDAPVVAVEPQGNTAVVTVTGTLRRPDDCTRAGIPMVELPPHSVGAGQILVDPVTGRRPPVYDRAHLPVAWRGLELNGYGAISRDAGPETFTVSYMTRKPKNLEVVTSQVDIVGTDPAKATQGGVPLRVGPVDGVLYDVLGEYRFLWRVPAPGGELGYEVTPVRLRLSRAEFIALLDGFTWR</sequence>
<proteinExistence type="predicted"/>
<evidence type="ECO:0000313" key="2">
    <source>
        <dbReference type="EMBL" id="GIF80819.1"/>
    </source>
</evidence>
<keyword evidence="1" id="KW-0472">Membrane</keyword>
<protein>
    <submittedName>
        <fullName evidence="2">Uncharacterized protein</fullName>
    </submittedName>
</protein>
<accession>A0A8J3JDU7</accession>
<dbReference type="RefSeq" id="WP_203744743.1">
    <property type="nucleotide sequence ID" value="NZ_BONF01000010.1"/>
</dbReference>
<keyword evidence="1" id="KW-0812">Transmembrane</keyword>
<dbReference type="Proteomes" id="UP000601223">
    <property type="component" value="Unassembled WGS sequence"/>
</dbReference>
<evidence type="ECO:0000313" key="3">
    <source>
        <dbReference type="Proteomes" id="UP000601223"/>
    </source>
</evidence>
<evidence type="ECO:0000256" key="1">
    <source>
        <dbReference type="SAM" id="Phobius"/>
    </source>
</evidence>
<reference evidence="2 3" key="1">
    <citation type="submission" date="2021-01" db="EMBL/GenBank/DDBJ databases">
        <title>Whole genome shotgun sequence of Catellatospora bangladeshensis NBRC 107357.</title>
        <authorList>
            <person name="Komaki H."/>
            <person name="Tamura T."/>
        </authorList>
    </citation>
    <scope>NUCLEOTIDE SEQUENCE [LARGE SCALE GENOMIC DNA]</scope>
    <source>
        <strain evidence="2 3">NBRC 107357</strain>
    </source>
</reference>
<comment type="caution">
    <text evidence="2">The sequence shown here is derived from an EMBL/GenBank/DDBJ whole genome shotgun (WGS) entry which is preliminary data.</text>
</comment>
<dbReference type="AlphaFoldDB" id="A0A8J3JDU7"/>
<organism evidence="2 3">
    <name type="scientific">Catellatospora bangladeshensis</name>
    <dbReference type="NCBI Taxonomy" id="310355"/>
    <lineage>
        <taxon>Bacteria</taxon>
        <taxon>Bacillati</taxon>
        <taxon>Actinomycetota</taxon>
        <taxon>Actinomycetes</taxon>
        <taxon>Micromonosporales</taxon>
        <taxon>Micromonosporaceae</taxon>
        <taxon>Catellatospora</taxon>
    </lineage>
</organism>
<keyword evidence="3" id="KW-1185">Reference proteome</keyword>
<name>A0A8J3JDU7_9ACTN</name>
<gene>
    <name evidence="2" type="ORF">Cba03nite_21680</name>
</gene>
<feature type="transmembrane region" description="Helical" evidence="1">
    <location>
        <begin position="41"/>
        <end position="59"/>
    </location>
</feature>
<dbReference type="EMBL" id="BONF01000010">
    <property type="protein sequence ID" value="GIF80819.1"/>
    <property type="molecule type" value="Genomic_DNA"/>
</dbReference>
<keyword evidence="1" id="KW-1133">Transmembrane helix</keyword>